<dbReference type="SUPFAM" id="SSF55826">
    <property type="entry name" value="YbaK/ProRS associated domain"/>
    <property type="match status" value="1"/>
</dbReference>
<dbReference type="Pfam" id="PF04073">
    <property type="entry name" value="tRNA_edit"/>
    <property type="match status" value="1"/>
</dbReference>
<organism evidence="2 3">
    <name type="scientific">Candidatus Dojkabacteria bacterium</name>
    <dbReference type="NCBI Taxonomy" id="2099670"/>
    <lineage>
        <taxon>Bacteria</taxon>
        <taxon>Candidatus Dojkabacteria</taxon>
    </lineage>
</organism>
<dbReference type="EMBL" id="JAGQLG010000112">
    <property type="protein sequence ID" value="MCA9382343.1"/>
    <property type="molecule type" value="Genomic_DNA"/>
</dbReference>
<comment type="caution">
    <text evidence="2">The sequence shown here is derived from an EMBL/GenBank/DDBJ whole genome shotgun (WGS) entry which is preliminary data.</text>
</comment>
<dbReference type="InterPro" id="IPR007214">
    <property type="entry name" value="YbaK/aa-tRNA-synth-assoc-dom"/>
</dbReference>
<accession>A0A955L3P9</accession>
<reference evidence="2" key="2">
    <citation type="journal article" date="2021" name="Microbiome">
        <title>Successional dynamics and alternative stable states in a saline activated sludge microbial community over 9 years.</title>
        <authorList>
            <person name="Wang Y."/>
            <person name="Ye J."/>
            <person name="Ju F."/>
            <person name="Liu L."/>
            <person name="Boyd J.A."/>
            <person name="Deng Y."/>
            <person name="Parks D.H."/>
            <person name="Jiang X."/>
            <person name="Yin X."/>
            <person name="Woodcroft B.J."/>
            <person name="Tyson G.W."/>
            <person name="Hugenholtz P."/>
            <person name="Polz M.F."/>
            <person name="Zhang T."/>
        </authorList>
    </citation>
    <scope>NUCLEOTIDE SEQUENCE</scope>
    <source>
        <strain evidence="2">HKST-UBA10</strain>
    </source>
</reference>
<evidence type="ECO:0000259" key="1">
    <source>
        <dbReference type="Pfam" id="PF04073"/>
    </source>
</evidence>
<dbReference type="AlphaFoldDB" id="A0A955L3P9"/>
<dbReference type="PANTHER" id="PTHR30411">
    <property type="entry name" value="CYTOPLASMIC PROTEIN"/>
    <property type="match status" value="1"/>
</dbReference>
<gene>
    <name evidence="2" type="ORF">KC660_02975</name>
</gene>
<name>A0A955L3P9_9BACT</name>
<protein>
    <recommendedName>
        <fullName evidence="1">YbaK/aminoacyl-tRNA synthetase-associated domain-containing protein</fullName>
    </recommendedName>
</protein>
<dbReference type="Proteomes" id="UP000782843">
    <property type="component" value="Unassembled WGS sequence"/>
</dbReference>
<feature type="domain" description="YbaK/aminoacyl-tRNA synthetase-associated" evidence="1">
    <location>
        <begin position="26"/>
        <end position="151"/>
    </location>
</feature>
<reference evidence="2" key="1">
    <citation type="submission" date="2020-04" db="EMBL/GenBank/DDBJ databases">
        <authorList>
            <person name="Zhang T."/>
        </authorList>
    </citation>
    <scope>NUCLEOTIDE SEQUENCE</scope>
    <source>
        <strain evidence="2">HKST-UBA10</strain>
    </source>
</reference>
<proteinExistence type="predicted"/>
<dbReference type="Gene3D" id="3.90.960.10">
    <property type="entry name" value="YbaK/aminoacyl-tRNA synthetase-associated domain"/>
    <property type="match status" value="1"/>
</dbReference>
<evidence type="ECO:0000313" key="3">
    <source>
        <dbReference type="Proteomes" id="UP000782843"/>
    </source>
</evidence>
<evidence type="ECO:0000313" key="2">
    <source>
        <dbReference type="EMBL" id="MCA9382343.1"/>
    </source>
</evidence>
<feature type="non-terminal residue" evidence="2">
    <location>
        <position position="157"/>
    </location>
</feature>
<dbReference type="GO" id="GO:0002161">
    <property type="term" value="F:aminoacyl-tRNA deacylase activity"/>
    <property type="evidence" value="ECO:0007669"/>
    <property type="project" value="InterPro"/>
</dbReference>
<sequence length="157" mass="17674">MKYHPLTEKIVTMLKAESFWFETFEHEPVRTSEEAAKIRTGYTLNQGAKAIIIRVKFSSSSKEFVMLVIPGDKRFNSKKAKSELNAKDIRFATEDEVLNLTNGVLPGGVPPFGSLFNLSTFVDPSLFENEKIVFNAGDRSFSIGMLSKDYQTVENPQ</sequence>
<dbReference type="PANTHER" id="PTHR30411:SF9">
    <property type="entry name" value="MULTIFUNCTIONAL SER_THR-TRNA DEACYLASE PROXP-Y"/>
    <property type="match status" value="1"/>
</dbReference>
<dbReference type="InterPro" id="IPR036754">
    <property type="entry name" value="YbaK/aa-tRNA-synt-asso_dom_sf"/>
</dbReference>